<dbReference type="InterPro" id="IPR009551">
    <property type="entry name" value="Wntless"/>
</dbReference>
<feature type="transmembrane region" description="Helical" evidence="10">
    <location>
        <begin position="238"/>
        <end position="258"/>
    </location>
</feature>
<evidence type="ECO:0000259" key="11">
    <source>
        <dbReference type="Pfam" id="PF06664"/>
    </source>
</evidence>
<proteinExistence type="inferred from homology"/>
<evidence type="ECO:0000256" key="3">
    <source>
        <dbReference type="ARBA" id="ARBA00008148"/>
    </source>
</evidence>
<feature type="domain" description="Wntless-like transmembrane" evidence="11">
    <location>
        <begin position="232"/>
        <end position="506"/>
    </location>
</feature>
<evidence type="ECO:0000313" key="13">
    <source>
        <dbReference type="EMBL" id="VDN60220.1"/>
    </source>
</evidence>
<feature type="domain" description="Wntless GOLD" evidence="12">
    <location>
        <begin position="48"/>
        <end position="231"/>
    </location>
</feature>
<comment type="similarity">
    <text evidence="3">Belongs to the wntless family.</text>
</comment>
<name>A0A0N4UJI4_DRAME</name>
<dbReference type="PANTHER" id="PTHR13449">
    <property type="entry name" value="INTEGRAL MEMBRANE PROTEIN GPR177"/>
    <property type="match status" value="1"/>
</dbReference>
<keyword evidence="8" id="KW-0333">Golgi apparatus</keyword>
<keyword evidence="9 10" id="KW-0472">Membrane</keyword>
<dbReference type="GO" id="GO:0016055">
    <property type="term" value="P:Wnt signaling pathway"/>
    <property type="evidence" value="ECO:0007669"/>
    <property type="project" value="UniProtKB-KW"/>
</dbReference>
<evidence type="ECO:0000256" key="4">
    <source>
        <dbReference type="ARBA" id="ARBA00022473"/>
    </source>
</evidence>
<reference evidence="16" key="1">
    <citation type="submission" date="2017-02" db="UniProtKB">
        <authorList>
            <consortium name="WormBaseParasite"/>
        </authorList>
    </citation>
    <scope>IDENTIFICATION</scope>
</reference>
<feature type="transmembrane region" description="Helical" evidence="10">
    <location>
        <begin position="14"/>
        <end position="34"/>
    </location>
</feature>
<evidence type="ECO:0000256" key="6">
    <source>
        <dbReference type="ARBA" id="ARBA00022692"/>
    </source>
</evidence>
<protein>
    <submittedName>
        <fullName evidence="16">Protein wntless-like protein</fullName>
    </submittedName>
</protein>
<dbReference type="GO" id="GO:0010008">
    <property type="term" value="C:endosome membrane"/>
    <property type="evidence" value="ECO:0007669"/>
    <property type="project" value="UniProtKB-SubCell"/>
</dbReference>
<feature type="transmembrane region" description="Helical" evidence="10">
    <location>
        <begin position="477"/>
        <end position="503"/>
    </location>
</feature>
<keyword evidence="5" id="KW-0879">Wnt signaling pathway</keyword>
<keyword evidence="15" id="KW-1185">Reference proteome</keyword>
<dbReference type="PANTHER" id="PTHR13449:SF2">
    <property type="entry name" value="PROTEIN WNTLESS HOMOLOG"/>
    <property type="match status" value="1"/>
</dbReference>
<feature type="transmembrane region" description="Helical" evidence="10">
    <location>
        <begin position="515"/>
        <end position="543"/>
    </location>
</feature>
<dbReference type="GO" id="GO:0000139">
    <property type="term" value="C:Golgi membrane"/>
    <property type="evidence" value="ECO:0007669"/>
    <property type="project" value="UniProtKB-SubCell"/>
</dbReference>
<evidence type="ECO:0000256" key="2">
    <source>
        <dbReference type="ARBA" id="ARBA00004653"/>
    </source>
</evidence>
<dbReference type="STRING" id="318479.A0A0N4UJI4"/>
<gene>
    <name evidence="13" type="ORF">DME_LOCUS10193</name>
</gene>
<evidence type="ECO:0000313" key="16">
    <source>
        <dbReference type="WBParaSite" id="DME_0000782301-mRNA-1"/>
    </source>
</evidence>
<dbReference type="WBParaSite" id="DME_0000782301-mRNA-1">
    <property type="protein sequence ID" value="DME_0000782301-mRNA-1"/>
    <property type="gene ID" value="DME_0000782301"/>
</dbReference>
<dbReference type="GO" id="GO:0061355">
    <property type="term" value="P:Wnt protein secretion"/>
    <property type="evidence" value="ECO:0007669"/>
    <property type="project" value="TreeGrafter"/>
</dbReference>
<keyword evidence="6 10" id="KW-0812">Transmembrane</keyword>
<evidence type="ECO:0000256" key="7">
    <source>
        <dbReference type="ARBA" id="ARBA00022989"/>
    </source>
</evidence>
<dbReference type="GO" id="GO:0017147">
    <property type="term" value="F:Wnt-protein binding"/>
    <property type="evidence" value="ECO:0007669"/>
    <property type="project" value="InterPro"/>
</dbReference>
<dbReference type="Proteomes" id="UP000038040">
    <property type="component" value="Unplaced"/>
</dbReference>
<evidence type="ECO:0000259" key="12">
    <source>
        <dbReference type="Pfam" id="PF21883"/>
    </source>
</evidence>
<organism evidence="14 16">
    <name type="scientific">Dracunculus medinensis</name>
    <name type="common">Guinea worm</name>
    <dbReference type="NCBI Taxonomy" id="318479"/>
    <lineage>
        <taxon>Eukaryota</taxon>
        <taxon>Metazoa</taxon>
        <taxon>Ecdysozoa</taxon>
        <taxon>Nematoda</taxon>
        <taxon>Chromadorea</taxon>
        <taxon>Rhabditida</taxon>
        <taxon>Spirurina</taxon>
        <taxon>Dracunculoidea</taxon>
        <taxon>Dracunculidae</taxon>
        <taxon>Dracunculus</taxon>
    </lineage>
</organism>
<feature type="transmembrane region" description="Helical" evidence="10">
    <location>
        <begin position="311"/>
        <end position="329"/>
    </location>
</feature>
<dbReference type="GO" id="GO:0006886">
    <property type="term" value="P:intracellular protein transport"/>
    <property type="evidence" value="ECO:0007669"/>
    <property type="project" value="TreeGrafter"/>
</dbReference>
<dbReference type="Proteomes" id="UP000274756">
    <property type="component" value="Unassembled WGS sequence"/>
</dbReference>
<keyword evidence="4" id="KW-0217">Developmental protein</keyword>
<comment type="subcellular location">
    <subcellularLocation>
        <location evidence="1">Endosome membrane</location>
        <topology evidence="1">Multi-pass membrane protein</topology>
    </subcellularLocation>
    <subcellularLocation>
        <location evidence="2">Golgi apparatus membrane</location>
        <topology evidence="2">Multi-pass membrane protein</topology>
    </subcellularLocation>
</comment>
<feature type="transmembrane region" description="Helical" evidence="10">
    <location>
        <begin position="270"/>
        <end position="291"/>
    </location>
</feature>
<evidence type="ECO:0000313" key="15">
    <source>
        <dbReference type="Proteomes" id="UP000274756"/>
    </source>
</evidence>
<sequence>MAGAVIESLSNRKLCYILSMLFIALVVFFMLGAFCSPKPSSSMEFIMVKCKDKEGGRNPGRWFYIRPPHCDLIHDLEQYVPHFDDMRDIVFVAQMPHQRDGIALEYSAWFQFLLALLEIDIEYNPMEKAVLHFEVRLGYRTHSDGVEDWHELITANATRILECIPPEMVKSEGFMYNCDALDLFELGSNPYPFYLINLRIPVNQSLCHINPNGPNCAIGKIADLRIIAIHQNGGFTAIWLWMKTFVSPFVIIAIHWYWKRVSALNRKPYLVEQSIMALGIGLAILDVPIEWLSLWFKTPFMLLIGDIRQGLFYTILFSFWLIFTGEHLIDDNSRNNLKTYWRNLTSVFIASGCLLFYDMAERGMQINNPFFSIWSSELGSKFALIVVYIASLCLFCYFIFLVTKVWRVCVTIKRKRAAHLYRTSEIRRLKVEAVIYRFKFLMFFTLTCAAFTIISYVMKQYGEGQIHSSDPSESLLIHSTSAFFTGTFGMWNIYVLLLLAMYAPSHKNYHSSSVLFFKMILVSSVFAIFSIFFLGFITFKIFLHILVDEVDDSDFMATESAALTTFIKPASE</sequence>
<dbReference type="Pfam" id="PF21883">
    <property type="entry name" value="WLS_GOLD"/>
    <property type="match status" value="1"/>
</dbReference>
<dbReference type="InterPro" id="IPR047843">
    <property type="entry name" value="WLS-like_TM"/>
</dbReference>
<reference evidence="13 15" key="2">
    <citation type="submission" date="2018-11" db="EMBL/GenBank/DDBJ databases">
        <authorList>
            <consortium name="Pathogen Informatics"/>
        </authorList>
    </citation>
    <scope>NUCLEOTIDE SEQUENCE [LARGE SCALE GENOMIC DNA]</scope>
</reference>
<evidence type="ECO:0000256" key="9">
    <source>
        <dbReference type="ARBA" id="ARBA00023136"/>
    </source>
</evidence>
<feature type="transmembrane region" description="Helical" evidence="10">
    <location>
        <begin position="434"/>
        <end position="457"/>
    </location>
</feature>
<feature type="transmembrane region" description="Helical" evidence="10">
    <location>
        <begin position="341"/>
        <end position="360"/>
    </location>
</feature>
<accession>A0A0N4UJI4</accession>
<dbReference type="EMBL" id="UYYG01001206">
    <property type="protein sequence ID" value="VDN60220.1"/>
    <property type="molecule type" value="Genomic_DNA"/>
</dbReference>
<evidence type="ECO:0000256" key="5">
    <source>
        <dbReference type="ARBA" id="ARBA00022687"/>
    </source>
</evidence>
<evidence type="ECO:0000256" key="10">
    <source>
        <dbReference type="SAM" id="Phobius"/>
    </source>
</evidence>
<evidence type="ECO:0000256" key="8">
    <source>
        <dbReference type="ARBA" id="ARBA00023034"/>
    </source>
</evidence>
<keyword evidence="7 10" id="KW-1133">Transmembrane helix</keyword>
<evidence type="ECO:0000256" key="1">
    <source>
        <dbReference type="ARBA" id="ARBA00004337"/>
    </source>
</evidence>
<dbReference type="OrthoDB" id="5804250at2759"/>
<dbReference type="Pfam" id="PF06664">
    <property type="entry name" value="WLS-like_TM"/>
    <property type="match status" value="1"/>
</dbReference>
<feature type="transmembrane region" description="Helical" evidence="10">
    <location>
        <begin position="380"/>
        <end position="406"/>
    </location>
</feature>
<evidence type="ECO:0000313" key="14">
    <source>
        <dbReference type="Proteomes" id="UP000038040"/>
    </source>
</evidence>
<dbReference type="AlphaFoldDB" id="A0A0N4UJI4"/>
<dbReference type="InterPro" id="IPR053936">
    <property type="entry name" value="WLS_GOLD"/>
</dbReference>